<dbReference type="EMBL" id="BAABKX010000030">
    <property type="protein sequence ID" value="GAA5066004.1"/>
    <property type="molecule type" value="Genomic_DNA"/>
</dbReference>
<evidence type="ECO:0000313" key="1">
    <source>
        <dbReference type="EMBL" id="GAA5066004.1"/>
    </source>
</evidence>
<evidence type="ECO:0000313" key="2">
    <source>
        <dbReference type="Proteomes" id="UP001501729"/>
    </source>
</evidence>
<comment type="caution">
    <text evidence="1">The sequence shown here is derived from an EMBL/GenBank/DDBJ whole genome shotgun (WGS) entry which is preliminary data.</text>
</comment>
<accession>A0AAV3URV4</accession>
<organism evidence="1 2">
    <name type="scientific">Haladaptatus pallidirubidus</name>
    <dbReference type="NCBI Taxonomy" id="1008152"/>
    <lineage>
        <taxon>Archaea</taxon>
        <taxon>Methanobacteriati</taxon>
        <taxon>Methanobacteriota</taxon>
        <taxon>Stenosarchaea group</taxon>
        <taxon>Halobacteria</taxon>
        <taxon>Halobacteriales</taxon>
        <taxon>Haladaptataceae</taxon>
        <taxon>Haladaptatus</taxon>
    </lineage>
</organism>
<protein>
    <recommendedName>
        <fullName evidence="3">Transposase DDE domain-containing protein</fullName>
    </recommendedName>
</protein>
<evidence type="ECO:0008006" key="3">
    <source>
        <dbReference type="Google" id="ProtNLM"/>
    </source>
</evidence>
<gene>
    <name evidence="1" type="ORF">GCM10025751_57500</name>
</gene>
<keyword evidence="2" id="KW-1185">Reference proteome</keyword>
<dbReference type="AlphaFoldDB" id="A0AAV3URV4"/>
<proteinExistence type="predicted"/>
<name>A0AAV3URV4_9EURY</name>
<reference evidence="1 2" key="1">
    <citation type="journal article" date="2019" name="Int. J. Syst. Evol. Microbiol.">
        <title>The Global Catalogue of Microorganisms (GCM) 10K type strain sequencing project: providing services to taxonomists for standard genome sequencing and annotation.</title>
        <authorList>
            <consortium name="The Broad Institute Genomics Platform"/>
            <consortium name="The Broad Institute Genome Sequencing Center for Infectious Disease"/>
            <person name="Wu L."/>
            <person name="Ma J."/>
        </authorList>
    </citation>
    <scope>NUCLEOTIDE SEQUENCE [LARGE SCALE GENOMIC DNA]</scope>
    <source>
        <strain evidence="1 2">JCM 17504</strain>
    </source>
</reference>
<sequence>MVTRNAESNAVLTGDKGYDDQKLRRLARDHDIRPLIRHREFTPLHKAWNARLDSGLYYQRNMNKTVNAAIKQKFGAFVRSRLWWKQFRELVIKCVVHNLERSLAISHEEGDCP</sequence>
<dbReference type="Proteomes" id="UP001501729">
    <property type="component" value="Unassembled WGS sequence"/>
</dbReference>